<evidence type="ECO:0000256" key="1">
    <source>
        <dbReference type="SAM" id="MobiDB-lite"/>
    </source>
</evidence>
<sequence length="122" mass="13624">MGRRPVLSAQAGTPYLPWRDPREATRLLRYALHRQGFTHTYQSNANGMSVLSVQTDLTVWCRDGLFIWNEDGVEASHPADDPVGAAHLISDLYRRPASDDDPIEEGLESQVRASPHPDSARD</sequence>
<keyword evidence="3" id="KW-1185">Reference proteome</keyword>
<evidence type="ECO:0000313" key="2">
    <source>
        <dbReference type="EMBL" id="SNS60611.1"/>
    </source>
</evidence>
<evidence type="ECO:0000313" key="3">
    <source>
        <dbReference type="Proteomes" id="UP000198282"/>
    </source>
</evidence>
<protein>
    <submittedName>
        <fullName evidence="2">Uncharacterized protein</fullName>
    </submittedName>
</protein>
<proteinExistence type="predicted"/>
<gene>
    <name evidence="2" type="ORF">SAMN05216276_101297</name>
</gene>
<organism evidence="2 3">
    <name type="scientific">Streptosporangium subroseum</name>
    <dbReference type="NCBI Taxonomy" id="106412"/>
    <lineage>
        <taxon>Bacteria</taxon>
        <taxon>Bacillati</taxon>
        <taxon>Actinomycetota</taxon>
        <taxon>Actinomycetes</taxon>
        <taxon>Streptosporangiales</taxon>
        <taxon>Streptosporangiaceae</taxon>
        <taxon>Streptosporangium</taxon>
    </lineage>
</organism>
<dbReference type="AlphaFoldDB" id="A0A239FUQ0"/>
<feature type="region of interest" description="Disordered" evidence="1">
    <location>
        <begin position="95"/>
        <end position="122"/>
    </location>
</feature>
<accession>A0A239FUQ0</accession>
<dbReference type="Proteomes" id="UP000198282">
    <property type="component" value="Unassembled WGS sequence"/>
</dbReference>
<name>A0A239FUQ0_9ACTN</name>
<reference evidence="2 3" key="1">
    <citation type="submission" date="2017-06" db="EMBL/GenBank/DDBJ databases">
        <authorList>
            <person name="Kim H.J."/>
            <person name="Triplett B.A."/>
        </authorList>
    </citation>
    <scope>NUCLEOTIDE SEQUENCE [LARGE SCALE GENOMIC DNA]</scope>
    <source>
        <strain evidence="2 3">CGMCC 4.2132</strain>
    </source>
</reference>
<dbReference type="EMBL" id="FZOD01000012">
    <property type="protein sequence ID" value="SNS60611.1"/>
    <property type="molecule type" value="Genomic_DNA"/>
</dbReference>